<feature type="region of interest" description="Disordered" evidence="1">
    <location>
        <begin position="37"/>
        <end position="89"/>
    </location>
</feature>
<name>G5AGL3_PHYSP</name>
<dbReference type="Proteomes" id="UP000002640">
    <property type="component" value="Unassembled WGS sequence"/>
</dbReference>
<feature type="compositionally biased region" description="Basic and acidic residues" evidence="1">
    <location>
        <begin position="161"/>
        <end position="177"/>
    </location>
</feature>
<evidence type="ECO:0000313" key="3">
    <source>
        <dbReference type="Proteomes" id="UP000002640"/>
    </source>
</evidence>
<feature type="compositionally biased region" description="Gly residues" evidence="1">
    <location>
        <begin position="43"/>
        <end position="52"/>
    </location>
</feature>
<protein>
    <submittedName>
        <fullName evidence="2">Uncharacterized protein</fullName>
    </submittedName>
</protein>
<accession>G5AGL3</accession>
<proteinExistence type="predicted"/>
<evidence type="ECO:0000313" key="2">
    <source>
        <dbReference type="EMBL" id="EGZ05293.1"/>
    </source>
</evidence>
<dbReference type="KEGG" id="psoj:PHYSODRAFT_307871"/>
<organism evidence="2 3">
    <name type="scientific">Phytophthora sojae (strain P6497)</name>
    <name type="common">Soybean stem and root rot agent</name>
    <name type="synonym">Phytophthora megasperma f. sp. glycines</name>
    <dbReference type="NCBI Taxonomy" id="1094619"/>
    <lineage>
        <taxon>Eukaryota</taxon>
        <taxon>Sar</taxon>
        <taxon>Stramenopiles</taxon>
        <taxon>Oomycota</taxon>
        <taxon>Peronosporomycetes</taxon>
        <taxon>Peronosporales</taxon>
        <taxon>Peronosporaceae</taxon>
        <taxon>Phytophthora</taxon>
    </lineage>
</organism>
<dbReference type="AlphaFoldDB" id="G5AGL3"/>
<dbReference type="GeneID" id="20642961"/>
<dbReference type="RefSeq" id="XP_009539214.1">
    <property type="nucleotide sequence ID" value="XM_009540919.1"/>
</dbReference>
<dbReference type="InParanoid" id="G5AGL3"/>
<reference evidence="2 3" key="1">
    <citation type="journal article" date="2006" name="Science">
        <title>Phytophthora genome sequences uncover evolutionary origins and mechanisms of pathogenesis.</title>
        <authorList>
            <person name="Tyler B.M."/>
            <person name="Tripathy S."/>
            <person name="Zhang X."/>
            <person name="Dehal P."/>
            <person name="Jiang R.H."/>
            <person name="Aerts A."/>
            <person name="Arredondo F.D."/>
            <person name="Baxter L."/>
            <person name="Bensasson D."/>
            <person name="Beynon J.L."/>
            <person name="Chapman J."/>
            <person name="Damasceno C.M."/>
            <person name="Dorrance A.E."/>
            <person name="Dou D."/>
            <person name="Dickerman A.W."/>
            <person name="Dubchak I.L."/>
            <person name="Garbelotto M."/>
            <person name="Gijzen M."/>
            <person name="Gordon S.G."/>
            <person name="Govers F."/>
            <person name="Grunwald N.J."/>
            <person name="Huang W."/>
            <person name="Ivors K.L."/>
            <person name="Jones R.W."/>
            <person name="Kamoun S."/>
            <person name="Krampis K."/>
            <person name="Lamour K.H."/>
            <person name="Lee M.K."/>
            <person name="McDonald W.H."/>
            <person name="Medina M."/>
            <person name="Meijer H.J."/>
            <person name="Nordberg E.K."/>
            <person name="Maclean D.J."/>
            <person name="Ospina-Giraldo M.D."/>
            <person name="Morris P.F."/>
            <person name="Phuntumart V."/>
            <person name="Putnam N.H."/>
            <person name="Rash S."/>
            <person name="Rose J.K."/>
            <person name="Sakihama Y."/>
            <person name="Salamov A.A."/>
            <person name="Savidor A."/>
            <person name="Scheuring C.F."/>
            <person name="Smith B.M."/>
            <person name="Sobral B.W."/>
            <person name="Terry A."/>
            <person name="Torto-Alalibo T.A."/>
            <person name="Win J."/>
            <person name="Xu Z."/>
            <person name="Zhang H."/>
            <person name="Grigoriev I.V."/>
            <person name="Rokhsar D.S."/>
            <person name="Boore J.L."/>
        </authorList>
    </citation>
    <scope>NUCLEOTIDE SEQUENCE [LARGE SCALE GENOMIC DNA]</scope>
    <source>
        <strain evidence="2 3">P6497</strain>
    </source>
</reference>
<feature type="region of interest" description="Disordered" evidence="1">
    <location>
        <begin position="113"/>
        <end position="222"/>
    </location>
</feature>
<keyword evidence="3" id="KW-1185">Reference proteome</keyword>
<feature type="compositionally biased region" description="Low complexity" evidence="1">
    <location>
        <begin position="70"/>
        <end position="89"/>
    </location>
</feature>
<evidence type="ECO:0000256" key="1">
    <source>
        <dbReference type="SAM" id="MobiDB-lite"/>
    </source>
</evidence>
<sequence length="243" mass="25059">MVDPERLFRYFATQAGPGVMGDRVSFQDHFRAYCDSEHLPTGGAQGGRGSPGGSTAATSHSNTPAPPRVPSSTSASGSGAPAQAQAPSGAKRILCLDLSGSYTGSSRVVPVPSISESSAVPQVPSSVQGKDRPLSRAQGPDQPPEGSSLVFDMEGNSGGSGDKDDGGDGSDDLHPQEAEEEEEEEVEEVEQSPLLPGQLRMDCACSGPGITSPRPIPTVPGTTRLMPTLGLLAPMRHCSSYCP</sequence>
<gene>
    <name evidence="2" type="ORF">PHYSODRAFT_307871</name>
</gene>
<feature type="compositionally biased region" description="Low complexity" evidence="1">
    <location>
        <begin position="115"/>
        <end position="128"/>
    </location>
</feature>
<feature type="compositionally biased region" description="Acidic residues" evidence="1">
    <location>
        <begin position="178"/>
        <end position="190"/>
    </location>
</feature>
<dbReference type="EMBL" id="JH159167">
    <property type="protein sequence ID" value="EGZ05293.1"/>
    <property type="molecule type" value="Genomic_DNA"/>
</dbReference>